<comment type="subcellular location">
    <subcellularLocation>
        <location evidence="1">Cell membrane</location>
        <topology evidence="1">Multi-pass membrane protein</topology>
    </subcellularLocation>
</comment>
<sequence>MSANARLLRWALRARWRMAELVGLSVAITASYAGQGLLLAVVVDDVIAGAGLGGSLPALAGLVAVQAVRAGAQWRREVASAGAATAVKEAVRADLYAQLLRLGPADVRRRRTGAVQSTLVDGVEALDAYVGRFIPQAIASVVGAAAIAGFLLALDPVVGGVVLACALVVPLVPQLSQKVLAGRMDPWMAAYHALYAENLDAIQGMATLKVFGAAERRGRELTERAKDFCRVSIRLCAVTVLYVGVVGLAVGFGTAFAAGLGAVRHAEGALPALSLLMILLLARECFRPLRDLQNAFHAGYPALSAATGIFEILDAEPPVREPASPRTPSGQSLALDFTGVTFTYPGRDEPAVRDLTLRIGAGEHVAVVGRSGAGKTTLIGLLLRWFDPQEGAVHLGGVPVTEWPLDALRRQVAVVSQDTYLFHRSVRDNLTLARPDAGDEEVRRALDAANAAAFVAALPDGLDTVVGERGMKLSGGERQRLSIARALLTDAPVLILDEATSSVDSANERSIARALHRAARGRTTLTIAHRLSTVRGADRIVVLDRGGIVESGGHDELLARSGAFARLVAAGTTPEEAPA</sequence>
<dbReference type="Proteomes" id="UP001589867">
    <property type="component" value="Unassembled WGS sequence"/>
</dbReference>
<dbReference type="PROSITE" id="PS50893">
    <property type="entry name" value="ABC_TRANSPORTER_2"/>
    <property type="match status" value="1"/>
</dbReference>
<evidence type="ECO:0000256" key="6">
    <source>
        <dbReference type="ARBA" id="ARBA00023136"/>
    </source>
</evidence>
<keyword evidence="6 7" id="KW-0472">Membrane</keyword>
<feature type="transmembrane region" description="Helical" evidence="7">
    <location>
        <begin position="157"/>
        <end position="175"/>
    </location>
</feature>
<feature type="transmembrane region" description="Helical" evidence="7">
    <location>
        <begin position="21"/>
        <end position="41"/>
    </location>
</feature>
<evidence type="ECO:0000256" key="1">
    <source>
        <dbReference type="ARBA" id="ARBA00004651"/>
    </source>
</evidence>
<dbReference type="InterPro" id="IPR003593">
    <property type="entry name" value="AAA+_ATPase"/>
</dbReference>
<dbReference type="InterPro" id="IPR027417">
    <property type="entry name" value="P-loop_NTPase"/>
</dbReference>
<keyword evidence="4 10" id="KW-0067">ATP-binding</keyword>
<dbReference type="InterPro" id="IPR039421">
    <property type="entry name" value="Type_1_exporter"/>
</dbReference>
<dbReference type="GO" id="GO:0005524">
    <property type="term" value="F:ATP binding"/>
    <property type="evidence" value="ECO:0007669"/>
    <property type="project" value="UniProtKB-KW"/>
</dbReference>
<dbReference type="SUPFAM" id="SSF90123">
    <property type="entry name" value="ABC transporter transmembrane region"/>
    <property type="match status" value="1"/>
</dbReference>
<keyword evidence="2 7" id="KW-0812">Transmembrane</keyword>
<dbReference type="Pfam" id="PF00005">
    <property type="entry name" value="ABC_tran"/>
    <property type="match status" value="1"/>
</dbReference>
<feature type="transmembrane region" description="Helical" evidence="7">
    <location>
        <begin position="47"/>
        <end position="68"/>
    </location>
</feature>
<dbReference type="Gene3D" id="3.40.50.300">
    <property type="entry name" value="P-loop containing nucleotide triphosphate hydrolases"/>
    <property type="match status" value="1"/>
</dbReference>
<name>A0ABV6MB88_9ACTN</name>
<dbReference type="PROSITE" id="PS50929">
    <property type="entry name" value="ABC_TM1F"/>
    <property type="match status" value="1"/>
</dbReference>
<comment type="caution">
    <text evidence="10">The sequence shown here is derived from an EMBL/GenBank/DDBJ whole genome shotgun (WGS) entry which is preliminary data.</text>
</comment>
<feature type="transmembrane region" description="Helical" evidence="7">
    <location>
        <begin position="133"/>
        <end position="151"/>
    </location>
</feature>
<dbReference type="RefSeq" id="WP_377256940.1">
    <property type="nucleotide sequence ID" value="NZ_JBHLUH010000061.1"/>
</dbReference>
<protein>
    <submittedName>
        <fullName evidence="10">ABC transporter ATP-binding protein/permease</fullName>
    </submittedName>
</protein>
<feature type="domain" description="ABC transporter" evidence="8">
    <location>
        <begin position="335"/>
        <end position="570"/>
    </location>
</feature>
<proteinExistence type="predicted"/>
<feature type="domain" description="ABC transmembrane type-1" evidence="9">
    <location>
        <begin position="24"/>
        <end position="298"/>
    </location>
</feature>
<dbReference type="EMBL" id="JBHLUH010000061">
    <property type="protein sequence ID" value="MFC0531829.1"/>
    <property type="molecule type" value="Genomic_DNA"/>
</dbReference>
<organism evidence="10 11">
    <name type="scientific">Phytohabitans kaempferiae</name>
    <dbReference type="NCBI Taxonomy" id="1620943"/>
    <lineage>
        <taxon>Bacteria</taxon>
        <taxon>Bacillati</taxon>
        <taxon>Actinomycetota</taxon>
        <taxon>Actinomycetes</taxon>
        <taxon>Micromonosporales</taxon>
        <taxon>Micromonosporaceae</taxon>
    </lineage>
</organism>
<dbReference type="SUPFAM" id="SSF52540">
    <property type="entry name" value="P-loop containing nucleoside triphosphate hydrolases"/>
    <property type="match status" value="1"/>
</dbReference>
<dbReference type="PROSITE" id="PS00211">
    <property type="entry name" value="ABC_TRANSPORTER_1"/>
    <property type="match status" value="1"/>
</dbReference>
<dbReference type="SMART" id="SM00382">
    <property type="entry name" value="AAA"/>
    <property type="match status" value="1"/>
</dbReference>
<dbReference type="InterPro" id="IPR017871">
    <property type="entry name" value="ABC_transporter-like_CS"/>
</dbReference>
<evidence type="ECO:0000259" key="8">
    <source>
        <dbReference type="PROSITE" id="PS50893"/>
    </source>
</evidence>
<evidence type="ECO:0000256" key="4">
    <source>
        <dbReference type="ARBA" id="ARBA00022840"/>
    </source>
</evidence>
<reference evidence="10 11" key="1">
    <citation type="submission" date="2024-09" db="EMBL/GenBank/DDBJ databases">
        <authorList>
            <person name="Sun Q."/>
            <person name="Mori K."/>
        </authorList>
    </citation>
    <scope>NUCLEOTIDE SEQUENCE [LARGE SCALE GENOMIC DNA]</scope>
    <source>
        <strain evidence="10 11">TBRC 3947</strain>
    </source>
</reference>
<dbReference type="PANTHER" id="PTHR24221">
    <property type="entry name" value="ATP-BINDING CASSETTE SUB-FAMILY B"/>
    <property type="match status" value="1"/>
</dbReference>
<evidence type="ECO:0000256" key="2">
    <source>
        <dbReference type="ARBA" id="ARBA00022692"/>
    </source>
</evidence>
<evidence type="ECO:0000313" key="11">
    <source>
        <dbReference type="Proteomes" id="UP001589867"/>
    </source>
</evidence>
<accession>A0ABV6MB88</accession>
<dbReference type="PANTHER" id="PTHR24221:SF646">
    <property type="entry name" value="HAEMOLYSIN SECRETION ATP-BINDING PROTEIN"/>
    <property type="match status" value="1"/>
</dbReference>
<dbReference type="InterPro" id="IPR036640">
    <property type="entry name" value="ABC1_TM_sf"/>
</dbReference>
<dbReference type="InterPro" id="IPR003439">
    <property type="entry name" value="ABC_transporter-like_ATP-bd"/>
</dbReference>
<evidence type="ECO:0000256" key="7">
    <source>
        <dbReference type="SAM" id="Phobius"/>
    </source>
</evidence>
<keyword evidence="5 7" id="KW-1133">Transmembrane helix</keyword>
<gene>
    <name evidence="10" type="ORF">ACFFIA_29690</name>
</gene>
<dbReference type="InterPro" id="IPR011527">
    <property type="entry name" value="ABC1_TM_dom"/>
</dbReference>
<keyword evidence="11" id="KW-1185">Reference proteome</keyword>
<dbReference type="Gene3D" id="1.20.1560.10">
    <property type="entry name" value="ABC transporter type 1, transmembrane domain"/>
    <property type="match status" value="1"/>
</dbReference>
<evidence type="ECO:0000256" key="3">
    <source>
        <dbReference type="ARBA" id="ARBA00022741"/>
    </source>
</evidence>
<dbReference type="Pfam" id="PF00664">
    <property type="entry name" value="ABC_membrane"/>
    <property type="match status" value="1"/>
</dbReference>
<evidence type="ECO:0000256" key="5">
    <source>
        <dbReference type="ARBA" id="ARBA00022989"/>
    </source>
</evidence>
<evidence type="ECO:0000259" key="9">
    <source>
        <dbReference type="PROSITE" id="PS50929"/>
    </source>
</evidence>
<feature type="transmembrane region" description="Helical" evidence="7">
    <location>
        <begin position="240"/>
        <end position="263"/>
    </location>
</feature>
<keyword evidence="3" id="KW-0547">Nucleotide-binding</keyword>
<evidence type="ECO:0000313" key="10">
    <source>
        <dbReference type="EMBL" id="MFC0531829.1"/>
    </source>
</evidence>